<feature type="chain" id="PRO_5032417329" evidence="1">
    <location>
        <begin position="18"/>
        <end position="101"/>
    </location>
</feature>
<feature type="signal peptide" evidence="1">
    <location>
        <begin position="1"/>
        <end position="17"/>
    </location>
</feature>
<organism evidence="2 3">
    <name type="scientific">Mytilus galloprovincialis</name>
    <name type="common">Mediterranean mussel</name>
    <dbReference type="NCBI Taxonomy" id="29158"/>
    <lineage>
        <taxon>Eukaryota</taxon>
        <taxon>Metazoa</taxon>
        <taxon>Spiralia</taxon>
        <taxon>Lophotrochozoa</taxon>
        <taxon>Mollusca</taxon>
        <taxon>Bivalvia</taxon>
        <taxon>Autobranchia</taxon>
        <taxon>Pteriomorphia</taxon>
        <taxon>Mytilida</taxon>
        <taxon>Mytiloidea</taxon>
        <taxon>Mytilidae</taxon>
        <taxon>Mytilinae</taxon>
        <taxon>Mytilus</taxon>
    </lineage>
</organism>
<accession>A0A8B6EP09</accession>
<reference evidence="2" key="1">
    <citation type="submission" date="2018-11" db="EMBL/GenBank/DDBJ databases">
        <authorList>
            <person name="Alioto T."/>
            <person name="Alioto T."/>
        </authorList>
    </citation>
    <scope>NUCLEOTIDE SEQUENCE</scope>
</reference>
<proteinExistence type="predicted"/>
<sequence>MLLTYFVICALIGLSITQAPPAMTPQQIAKMKTTMQKQCSKCKLCETPTNSIHPCESPLCKGTLPNFGPCKMCVQYPSCFMCNTVCMMLPMMAQIPPSFGK</sequence>
<dbReference type="AlphaFoldDB" id="A0A8B6EP09"/>
<gene>
    <name evidence="2" type="ORF">MGAL_10B089437</name>
</gene>
<dbReference type="Proteomes" id="UP000596742">
    <property type="component" value="Unassembled WGS sequence"/>
</dbReference>
<evidence type="ECO:0000313" key="3">
    <source>
        <dbReference type="Proteomes" id="UP000596742"/>
    </source>
</evidence>
<name>A0A8B6EP09_MYTGA</name>
<protein>
    <submittedName>
        <fullName evidence="2">Uncharacterized protein</fullName>
    </submittedName>
</protein>
<dbReference type="EMBL" id="UYJE01005400">
    <property type="protein sequence ID" value="VDI37110.1"/>
    <property type="molecule type" value="Genomic_DNA"/>
</dbReference>
<comment type="caution">
    <text evidence="2">The sequence shown here is derived from an EMBL/GenBank/DDBJ whole genome shotgun (WGS) entry which is preliminary data.</text>
</comment>
<evidence type="ECO:0000256" key="1">
    <source>
        <dbReference type="SAM" id="SignalP"/>
    </source>
</evidence>
<keyword evidence="1" id="KW-0732">Signal</keyword>
<keyword evidence="3" id="KW-1185">Reference proteome</keyword>
<evidence type="ECO:0000313" key="2">
    <source>
        <dbReference type="EMBL" id="VDI37110.1"/>
    </source>
</evidence>